<feature type="region of interest" description="Disordered" evidence="1">
    <location>
        <begin position="1"/>
        <end position="75"/>
    </location>
</feature>
<evidence type="ECO:0000313" key="3">
    <source>
        <dbReference type="Proteomes" id="UP000324222"/>
    </source>
</evidence>
<accession>A0A5B7JJV9</accession>
<protein>
    <submittedName>
        <fullName evidence="2">Uncharacterized protein</fullName>
    </submittedName>
</protein>
<dbReference type="AlphaFoldDB" id="A0A5B7JJV9"/>
<keyword evidence="3" id="KW-1185">Reference proteome</keyword>
<reference evidence="2 3" key="1">
    <citation type="submission" date="2019-05" db="EMBL/GenBank/DDBJ databases">
        <title>Another draft genome of Portunus trituberculatus and its Hox gene families provides insights of decapod evolution.</title>
        <authorList>
            <person name="Jeong J.-H."/>
            <person name="Song I."/>
            <person name="Kim S."/>
            <person name="Choi T."/>
            <person name="Kim D."/>
            <person name="Ryu S."/>
            <person name="Kim W."/>
        </authorList>
    </citation>
    <scope>NUCLEOTIDE SEQUENCE [LARGE SCALE GENOMIC DNA]</scope>
    <source>
        <tissue evidence="2">Muscle</tissue>
    </source>
</reference>
<feature type="compositionally biased region" description="Pro residues" evidence="1">
    <location>
        <begin position="31"/>
        <end position="44"/>
    </location>
</feature>
<evidence type="ECO:0000256" key="1">
    <source>
        <dbReference type="SAM" id="MobiDB-lite"/>
    </source>
</evidence>
<gene>
    <name evidence="2" type="ORF">E2C01_089841</name>
</gene>
<organism evidence="2 3">
    <name type="scientific">Portunus trituberculatus</name>
    <name type="common">Swimming crab</name>
    <name type="synonym">Neptunus trituberculatus</name>
    <dbReference type="NCBI Taxonomy" id="210409"/>
    <lineage>
        <taxon>Eukaryota</taxon>
        <taxon>Metazoa</taxon>
        <taxon>Ecdysozoa</taxon>
        <taxon>Arthropoda</taxon>
        <taxon>Crustacea</taxon>
        <taxon>Multicrustacea</taxon>
        <taxon>Malacostraca</taxon>
        <taxon>Eumalacostraca</taxon>
        <taxon>Eucarida</taxon>
        <taxon>Decapoda</taxon>
        <taxon>Pleocyemata</taxon>
        <taxon>Brachyura</taxon>
        <taxon>Eubrachyura</taxon>
        <taxon>Portunoidea</taxon>
        <taxon>Portunidae</taxon>
        <taxon>Portuninae</taxon>
        <taxon>Portunus</taxon>
    </lineage>
</organism>
<sequence length="116" mass="12618">MLRCRPHTSPGEGPVLPADPSASPHHSHVPSPQPPSLTPLPTPEMTPNDLRRPQTGANDPIQPIGGTPEWPPRWTGTRIAVESILPEWCWRNPWGDVEGSGEGKVPRAGERQVGTY</sequence>
<proteinExistence type="predicted"/>
<comment type="caution">
    <text evidence="2">The sequence shown here is derived from an EMBL/GenBank/DDBJ whole genome shotgun (WGS) entry which is preliminary data.</text>
</comment>
<dbReference type="Proteomes" id="UP000324222">
    <property type="component" value="Unassembled WGS sequence"/>
</dbReference>
<feature type="region of interest" description="Disordered" evidence="1">
    <location>
        <begin position="91"/>
        <end position="116"/>
    </location>
</feature>
<dbReference type="EMBL" id="VSRR010099458">
    <property type="protein sequence ID" value="MPC94663.1"/>
    <property type="molecule type" value="Genomic_DNA"/>
</dbReference>
<evidence type="ECO:0000313" key="2">
    <source>
        <dbReference type="EMBL" id="MPC94663.1"/>
    </source>
</evidence>
<name>A0A5B7JJV9_PORTR</name>